<dbReference type="eggNOG" id="KOG4308">
    <property type="taxonomic scope" value="Eukaryota"/>
</dbReference>
<dbReference type="InParanoid" id="F2USQ8"/>
<dbReference type="PROSITE" id="PS51424">
    <property type="entry name" value="ROC"/>
    <property type="match status" value="1"/>
</dbReference>
<dbReference type="Pfam" id="PF13516">
    <property type="entry name" value="LRR_6"/>
    <property type="match status" value="5"/>
</dbReference>
<dbReference type="eggNOG" id="KOG0195">
    <property type="taxonomic scope" value="Eukaryota"/>
</dbReference>
<evidence type="ECO:0000313" key="19">
    <source>
        <dbReference type="Proteomes" id="UP000007799"/>
    </source>
</evidence>
<evidence type="ECO:0000256" key="11">
    <source>
        <dbReference type="ARBA" id="ARBA00023212"/>
    </source>
</evidence>
<keyword evidence="4" id="KW-0963">Cytoplasm</keyword>
<keyword evidence="19" id="KW-1185">Reference proteome</keyword>
<dbReference type="Gene3D" id="3.40.50.300">
    <property type="entry name" value="P-loop containing nucleotide triphosphate hydrolases"/>
    <property type="match status" value="1"/>
</dbReference>
<dbReference type="GO" id="GO:0007165">
    <property type="term" value="P:signal transduction"/>
    <property type="evidence" value="ECO:0007669"/>
    <property type="project" value="InterPro"/>
</dbReference>
<feature type="region of interest" description="Disordered" evidence="15">
    <location>
        <begin position="1368"/>
        <end position="1413"/>
    </location>
</feature>
<dbReference type="InterPro" id="IPR036388">
    <property type="entry name" value="WH-like_DNA-bd_sf"/>
</dbReference>
<dbReference type="GeneID" id="16068374"/>
<evidence type="ECO:0000256" key="14">
    <source>
        <dbReference type="PROSITE-ProRule" id="PRU00023"/>
    </source>
</evidence>
<dbReference type="Pfam" id="PF16095">
    <property type="entry name" value="COR-A"/>
    <property type="match status" value="1"/>
</dbReference>
<dbReference type="GO" id="GO:0005524">
    <property type="term" value="F:ATP binding"/>
    <property type="evidence" value="ECO:0007669"/>
    <property type="project" value="UniProtKB-KW"/>
</dbReference>
<accession>F2USQ8</accession>
<dbReference type="InterPro" id="IPR052410">
    <property type="entry name" value="DRC5"/>
</dbReference>
<reference evidence="18" key="1">
    <citation type="submission" date="2009-08" db="EMBL/GenBank/DDBJ databases">
        <title>Annotation of Salpingoeca rosetta.</title>
        <authorList>
            <consortium name="The Broad Institute Genome Sequencing Platform"/>
            <person name="Russ C."/>
            <person name="Cuomo C."/>
            <person name="Burger G."/>
            <person name="Gray M.W."/>
            <person name="Holland P.W.H."/>
            <person name="King N."/>
            <person name="Lang F.B.F."/>
            <person name="Roger A.J."/>
            <person name="Ruiz-Trillo I."/>
            <person name="Young S.K."/>
            <person name="Zeng Q."/>
            <person name="Gargeya S."/>
            <person name="Alvarado L."/>
            <person name="Berlin A."/>
            <person name="Chapman S.B."/>
            <person name="Chen Z."/>
            <person name="Freedman E."/>
            <person name="Gellesch M."/>
            <person name="Goldberg J."/>
            <person name="Griggs A."/>
            <person name="Gujja S."/>
            <person name="Heilman E."/>
            <person name="Heiman D."/>
            <person name="Howarth C."/>
            <person name="Mehta T."/>
            <person name="Neiman D."/>
            <person name="Pearson M."/>
            <person name="Roberts A."/>
            <person name="Saif S."/>
            <person name="Shea T."/>
            <person name="Shenoy N."/>
            <person name="Sisk P."/>
            <person name="Stolte C."/>
            <person name="Sykes S."/>
            <person name="White J."/>
            <person name="Yandava C."/>
            <person name="Haas B."/>
            <person name="Nusbaum C."/>
            <person name="Birren B."/>
        </authorList>
    </citation>
    <scope>NUCLEOTIDE SEQUENCE [LARGE SCALE GENOMIC DNA]</scope>
    <source>
        <strain evidence="18">ATCC 50818</strain>
    </source>
</reference>
<comment type="subcellular location">
    <subcellularLocation>
        <location evidence="2">Cytoplasm</location>
        <location evidence="2">Cytoskeleton</location>
    </subcellularLocation>
</comment>
<dbReference type="PANTHER" id="PTHR24107">
    <property type="entry name" value="YNEIN REGULATORY COMPLEX SUBUNIT 5"/>
    <property type="match status" value="1"/>
</dbReference>
<dbReference type="InterPro" id="IPR035897">
    <property type="entry name" value="Toll_tir_struct_dom_sf"/>
</dbReference>
<evidence type="ECO:0000256" key="5">
    <source>
        <dbReference type="ARBA" id="ARBA00022527"/>
    </source>
</evidence>
<dbReference type="Pfam" id="PF08477">
    <property type="entry name" value="Roc"/>
    <property type="match status" value="1"/>
</dbReference>
<dbReference type="RefSeq" id="XP_004987852.1">
    <property type="nucleotide sequence ID" value="XM_004987795.1"/>
</dbReference>
<evidence type="ECO:0000256" key="4">
    <source>
        <dbReference type="ARBA" id="ARBA00022490"/>
    </source>
</evidence>
<comment type="catalytic activity">
    <reaction evidence="13">
        <text>L-seryl-[protein] + ATP = O-phospho-L-seryl-[protein] + ADP + H(+)</text>
        <dbReference type="Rhea" id="RHEA:17989"/>
        <dbReference type="Rhea" id="RHEA-COMP:9863"/>
        <dbReference type="Rhea" id="RHEA-COMP:11604"/>
        <dbReference type="ChEBI" id="CHEBI:15378"/>
        <dbReference type="ChEBI" id="CHEBI:29999"/>
        <dbReference type="ChEBI" id="CHEBI:30616"/>
        <dbReference type="ChEBI" id="CHEBI:83421"/>
        <dbReference type="ChEBI" id="CHEBI:456216"/>
        <dbReference type="EC" id="2.7.11.1"/>
    </reaction>
</comment>
<evidence type="ECO:0000256" key="8">
    <source>
        <dbReference type="ARBA" id="ARBA00022741"/>
    </source>
</evidence>
<evidence type="ECO:0000259" key="16">
    <source>
        <dbReference type="PROSITE" id="PS50104"/>
    </source>
</evidence>
<feature type="domain" description="Roc" evidence="17">
    <location>
        <begin position="409"/>
        <end position="767"/>
    </location>
</feature>
<dbReference type="InterPro" id="IPR027417">
    <property type="entry name" value="P-loop_NTPase"/>
</dbReference>
<dbReference type="InterPro" id="IPR020859">
    <property type="entry name" value="ROC"/>
</dbReference>
<dbReference type="PANTHER" id="PTHR24107:SF2">
    <property type="entry name" value="NLR FAMILY CARD DOMAIN CONTAINING 3"/>
    <property type="match status" value="1"/>
</dbReference>
<feature type="compositionally biased region" description="Basic and acidic residues" evidence="15">
    <location>
        <begin position="374"/>
        <end position="387"/>
    </location>
</feature>
<feature type="compositionally biased region" description="Low complexity" evidence="15">
    <location>
        <begin position="1383"/>
        <end position="1396"/>
    </location>
</feature>
<name>F2USQ8_SALR5</name>
<feature type="compositionally biased region" description="Basic and acidic residues" evidence="15">
    <location>
        <begin position="521"/>
        <end position="530"/>
    </location>
</feature>
<dbReference type="Proteomes" id="UP000007799">
    <property type="component" value="Unassembled WGS sequence"/>
</dbReference>
<dbReference type="InterPro" id="IPR002110">
    <property type="entry name" value="Ankyrin_rpt"/>
</dbReference>
<comment type="catalytic activity">
    <reaction evidence="12">
        <text>L-threonyl-[protein] + ATP = O-phospho-L-threonyl-[protein] + ADP + H(+)</text>
        <dbReference type="Rhea" id="RHEA:46608"/>
        <dbReference type="Rhea" id="RHEA-COMP:11060"/>
        <dbReference type="Rhea" id="RHEA-COMP:11605"/>
        <dbReference type="ChEBI" id="CHEBI:15378"/>
        <dbReference type="ChEBI" id="CHEBI:30013"/>
        <dbReference type="ChEBI" id="CHEBI:30616"/>
        <dbReference type="ChEBI" id="CHEBI:61977"/>
        <dbReference type="ChEBI" id="CHEBI:456216"/>
        <dbReference type="EC" id="2.7.11.1"/>
    </reaction>
</comment>
<sequence length="1485" mass="164537">MSGGEKRAREEVEALLAQTKVKDGVKNKIRAIANNTCPGGIDLGGYGLGDIGARAVAEALKDNTCLETLDLAVNSIGDEGAVALAEMLKHNTTLKILNLNNNSIGDEGAVALAEMLKHNMTMTWLRLERNSIGDEGAVALAEMLEHNTTMTLLALSENSIGPEGAVALAEMLKHNTTLTALDLDNNSITPVGGAALGAALDQNRTLEELCIEKNSTATARAFGAALPVDRELSTDWYDDDGGQAAFNEAREEQKRQHEQLFAACRDGDTPAVTSLIEQDNADVNQQDKQGDTPLHVACRHNQPAVVELLMKKDADTAVKNKKGERPYDVAQASGHTAITSIQGLKPGGKPLEQPQQQQQPKQEPPAPTPAAGPKQEEQTAQDHHHQQQPEQARRKRLQQRMREVIARFNATMAGRAKLIFIGQGRAGKTSTFHSLMGHMFNKHEHSTLGAASTDLAVIVESMDVHDWQELDAEISELMRSLCGTALAQESGVDWEMKQAMMKAKADLESRVAQHQQQQRQQEAEKAEKATAAKQKQKQLQNAKETRPRPSSRTSPATVPKPTKASHDSASASKKQATLNPSSQCDAAARNHNNTATATTGMSAEDMEKAIKEFNVDAVMGEGKARVTFKIFDLGGQSTFYIFHPFFLTEYAVYLLVFSMEDLLYQDKSKRAESWEFMEHWLSSLHLHAKGAPVLIVGTFADVVSKRKQHENISRDIHSRLRHNPAFPSVIHNDKHGLWFWPVDNTKSINDTMIQDLRQTISSTALAQEYVSQEVAVPYLHLYDKLNAIARDEQRPLLTFDEVVAIARTCGLRTREETRACLQFLHLYSMVLYYDTVPGMEDYVILSPQWAVDMMTRVIRNFDLHHDVRDGEARAVGAQLWDDLVDRGILHRRLLDVLWKDLEGGTIEPFLQLMMEYGLCVDYTAPMVRLFGPQQQQQHHQQHQQYLVPAILPMTLEDEQASSSVTLSTAAAQQANPYAGYEEKTAYVAFSLREFKRGVSAKIADTQQASFLPEGLFPMVLARVMAHMQHGATEPPMLSRTDAVIFMDVAEIELQLVPAVGGIKIKVMTARPRTLLHMLYDTITTAVTQRYPELKATLLLPFNDTRLLFFEDVHTHHTNKKPLRVGRSQLLSPGDLVAKYGPLLPVMGQQDKYDAFISYRQRGNRGLVMTLYPKLEQHGLVTFVDANNLETGVNFKHACMTALHNSTVACPVVSVGAIHQMRSLGHTDTCDNVLLEWMAMLELQQLARQHPDKVHLRRIVPLFLGSGWHDSSHHVMSRAEVSEYDSFDRLKRLATKLPDVVSKNTTSALDQYFSQVLRLQPPQQHKSVREAVLSLFDIDAVVAMDAGVDRTSQLRDIAEKIRQVVVSARSEEQAAQGPAAARRSTQSSSSTSTATTPVTPPPTTPSPSSTSSPFEPELLEWLKRHSLLPHVESALVEHGIDSLEVLVVSIQEGDLTKEVLREAGVKIGPAIKLIREAKKCDVDSSS</sequence>
<feature type="region of interest" description="Disordered" evidence="15">
    <location>
        <begin position="505"/>
        <end position="586"/>
    </location>
</feature>
<proteinExistence type="predicted"/>
<dbReference type="InterPro" id="IPR032171">
    <property type="entry name" value="COR-A"/>
</dbReference>
<dbReference type="EMBL" id="GL832995">
    <property type="protein sequence ID" value="EGD81167.1"/>
    <property type="molecule type" value="Genomic_DNA"/>
</dbReference>
<dbReference type="PROSITE" id="PS50297">
    <property type="entry name" value="ANK_REP_REGION"/>
    <property type="match status" value="1"/>
</dbReference>
<evidence type="ECO:0000256" key="1">
    <source>
        <dbReference type="ARBA" id="ARBA00001946"/>
    </source>
</evidence>
<dbReference type="GO" id="GO:0005856">
    <property type="term" value="C:cytoskeleton"/>
    <property type="evidence" value="ECO:0007669"/>
    <property type="project" value="UniProtKB-SubCell"/>
</dbReference>
<dbReference type="SUPFAM" id="SSF52047">
    <property type="entry name" value="RNI-like"/>
    <property type="match status" value="1"/>
</dbReference>
<keyword evidence="8" id="KW-0547">Nucleotide-binding</keyword>
<evidence type="ECO:0000256" key="6">
    <source>
        <dbReference type="ARBA" id="ARBA00022679"/>
    </source>
</evidence>
<dbReference type="KEGG" id="sre:PTSG_11207"/>
<evidence type="ECO:0000256" key="3">
    <source>
        <dbReference type="ARBA" id="ARBA00012513"/>
    </source>
</evidence>
<keyword evidence="10" id="KW-0067">ATP-binding</keyword>
<feature type="repeat" description="ANK" evidence="14">
    <location>
        <begin position="289"/>
        <end position="321"/>
    </location>
</feature>
<keyword evidence="11" id="KW-0206">Cytoskeleton</keyword>
<dbReference type="Gene3D" id="3.80.10.10">
    <property type="entry name" value="Ribonuclease Inhibitor"/>
    <property type="match status" value="2"/>
</dbReference>
<dbReference type="PROSITE" id="PS50088">
    <property type="entry name" value="ANK_REPEAT"/>
    <property type="match status" value="1"/>
</dbReference>
<organism evidence="19">
    <name type="scientific">Salpingoeca rosetta (strain ATCC 50818 / BSB-021)</name>
    <dbReference type="NCBI Taxonomy" id="946362"/>
    <lineage>
        <taxon>Eukaryota</taxon>
        <taxon>Choanoflagellata</taxon>
        <taxon>Craspedida</taxon>
        <taxon>Salpingoecidae</taxon>
        <taxon>Salpingoeca</taxon>
    </lineage>
</organism>
<dbReference type="OrthoDB" id="120976at2759"/>
<feature type="compositionally biased region" description="Low complexity" evidence="15">
    <location>
        <begin position="531"/>
        <end position="542"/>
    </location>
</feature>
<gene>
    <name evidence="18" type="ORF">PTSG_11207</name>
</gene>
<feature type="domain" description="TIR" evidence="16">
    <location>
        <begin position="1150"/>
        <end position="1320"/>
    </location>
</feature>
<evidence type="ECO:0000256" key="12">
    <source>
        <dbReference type="ARBA" id="ARBA00047899"/>
    </source>
</evidence>
<evidence type="ECO:0000256" key="13">
    <source>
        <dbReference type="ARBA" id="ARBA00048679"/>
    </source>
</evidence>
<feature type="compositionally biased region" description="Low complexity" evidence="15">
    <location>
        <begin position="347"/>
        <end position="361"/>
    </location>
</feature>
<dbReference type="SUPFAM" id="SSF52540">
    <property type="entry name" value="P-loop containing nucleoside triphosphate hydrolases"/>
    <property type="match status" value="1"/>
</dbReference>
<dbReference type="InterPro" id="IPR032675">
    <property type="entry name" value="LRR_dom_sf"/>
</dbReference>
<dbReference type="InterPro" id="IPR001611">
    <property type="entry name" value="Leu-rich_rpt"/>
</dbReference>
<dbReference type="PROSITE" id="PS50104">
    <property type="entry name" value="TIR"/>
    <property type="match status" value="1"/>
</dbReference>
<evidence type="ECO:0000256" key="2">
    <source>
        <dbReference type="ARBA" id="ARBA00004245"/>
    </source>
</evidence>
<evidence type="ECO:0000256" key="9">
    <source>
        <dbReference type="ARBA" id="ARBA00022777"/>
    </source>
</evidence>
<evidence type="ECO:0000256" key="10">
    <source>
        <dbReference type="ARBA" id="ARBA00022840"/>
    </source>
</evidence>
<evidence type="ECO:0000256" key="15">
    <source>
        <dbReference type="SAM" id="MobiDB-lite"/>
    </source>
</evidence>
<dbReference type="Gene3D" id="3.40.50.10140">
    <property type="entry name" value="Toll/interleukin-1 receptor homology (TIR) domain"/>
    <property type="match status" value="1"/>
</dbReference>
<dbReference type="Pfam" id="PF12796">
    <property type="entry name" value="Ank_2"/>
    <property type="match status" value="1"/>
</dbReference>
<dbReference type="SMART" id="SM00248">
    <property type="entry name" value="ANK"/>
    <property type="match status" value="2"/>
</dbReference>
<dbReference type="SUPFAM" id="SSF48403">
    <property type="entry name" value="Ankyrin repeat"/>
    <property type="match status" value="1"/>
</dbReference>
<protein>
    <recommendedName>
        <fullName evidence="3">non-specific serine/threonine protein kinase</fullName>
        <ecNumber evidence="3">2.7.11.1</ecNumber>
    </recommendedName>
</protein>
<keyword evidence="9" id="KW-0418">Kinase</keyword>
<dbReference type="SMART" id="SM00368">
    <property type="entry name" value="LRR_RI"/>
    <property type="match status" value="6"/>
</dbReference>
<dbReference type="GO" id="GO:0004674">
    <property type="term" value="F:protein serine/threonine kinase activity"/>
    <property type="evidence" value="ECO:0007669"/>
    <property type="project" value="UniProtKB-KW"/>
</dbReference>
<keyword evidence="5" id="KW-0723">Serine/threonine-protein kinase</keyword>
<dbReference type="InterPro" id="IPR000157">
    <property type="entry name" value="TIR_dom"/>
</dbReference>
<feature type="region of interest" description="Disordered" evidence="15">
    <location>
        <begin position="340"/>
        <end position="398"/>
    </location>
</feature>
<feature type="compositionally biased region" description="Low complexity" evidence="15">
    <location>
        <begin position="567"/>
        <end position="576"/>
    </location>
</feature>
<evidence type="ECO:0000259" key="17">
    <source>
        <dbReference type="PROSITE" id="PS51424"/>
    </source>
</evidence>
<comment type="cofactor">
    <cofactor evidence="1">
        <name>Mg(2+)</name>
        <dbReference type="ChEBI" id="CHEBI:18420"/>
    </cofactor>
</comment>
<dbReference type="Gene3D" id="1.25.40.20">
    <property type="entry name" value="Ankyrin repeat-containing domain"/>
    <property type="match status" value="1"/>
</dbReference>
<dbReference type="SUPFAM" id="SSF52200">
    <property type="entry name" value="Toll/Interleukin receptor TIR domain"/>
    <property type="match status" value="1"/>
</dbReference>
<dbReference type="EC" id="2.7.11.1" evidence="3"/>
<dbReference type="Gene3D" id="3.30.70.1390">
    <property type="entry name" value="ROC domain from the Parkinson's disease-associated leucine-rich repeat kinase 2"/>
    <property type="match status" value="1"/>
</dbReference>
<dbReference type="InterPro" id="IPR036770">
    <property type="entry name" value="Ankyrin_rpt-contain_sf"/>
</dbReference>
<keyword evidence="7" id="KW-0677">Repeat</keyword>
<keyword evidence="14" id="KW-0040">ANK repeat</keyword>
<evidence type="ECO:0000313" key="18">
    <source>
        <dbReference type="EMBL" id="EGD81167.1"/>
    </source>
</evidence>
<evidence type="ECO:0000256" key="7">
    <source>
        <dbReference type="ARBA" id="ARBA00022737"/>
    </source>
</evidence>
<keyword evidence="6" id="KW-0808">Transferase</keyword>
<dbReference type="Gene3D" id="1.10.10.10">
    <property type="entry name" value="Winged helix-like DNA-binding domain superfamily/Winged helix DNA-binding domain"/>
    <property type="match status" value="1"/>
</dbReference>